<accession>A0A6T2A905</accession>
<dbReference type="AlphaFoldDB" id="A0A6T2A905"/>
<reference evidence="2" key="1">
    <citation type="submission" date="2021-01" db="EMBL/GenBank/DDBJ databases">
        <authorList>
            <person name="Corre E."/>
            <person name="Pelletier E."/>
            <person name="Niang G."/>
            <person name="Scheremetjew M."/>
            <person name="Finn R."/>
            <person name="Kale V."/>
            <person name="Holt S."/>
            <person name="Cochrane G."/>
            <person name="Meng A."/>
            <person name="Brown T."/>
            <person name="Cohen L."/>
        </authorList>
    </citation>
    <scope>NUCLEOTIDE SEQUENCE</scope>
    <source>
        <strain evidence="2">CCMP1594</strain>
    </source>
</reference>
<evidence type="ECO:0000313" key="1">
    <source>
        <dbReference type="EMBL" id="CAE0808296.1"/>
    </source>
</evidence>
<evidence type="ECO:0000313" key="2">
    <source>
        <dbReference type="EMBL" id="CAE0808297.1"/>
    </source>
</evidence>
<gene>
    <name evidence="1" type="ORF">EGYM00163_LOCUS19426</name>
    <name evidence="2" type="ORF">EGYM00163_LOCUS19427</name>
</gene>
<name>A0A6T2A905_9EUGL</name>
<protein>
    <submittedName>
        <fullName evidence="2">Uncharacterized protein</fullName>
    </submittedName>
</protein>
<organism evidence="2">
    <name type="scientific">Eutreptiella gymnastica</name>
    <dbReference type="NCBI Taxonomy" id="73025"/>
    <lineage>
        <taxon>Eukaryota</taxon>
        <taxon>Discoba</taxon>
        <taxon>Euglenozoa</taxon>
        <taxon>Euglenida</taxon>
        <taxon>Spirocuta</taxon>
        <taxon>Euglenophyceae</taxon>
        <taxon>Eutreptiales</taxon>
        <taxon>Eutreptiaceae</taxon>
        <taxon>Eutreptiella</taxon>
    </lineage>
</organism>
<dbReference type="EMBL" id="HBJA01054759">
    <property type="protein sequence ID" value="CAE0808296.1"/>
    <property type="molecule type" value="Transcribed_RNA"/>
</dbReference>
<dbReference type="EMBL" id="HBJA01054760">
    <property type="protein sequence ID" value="CAE0808297.1"/>
    <property type="molecule type" value="Transcribed_RNA"/>
</dbReference>
<sequence>MPQPPPKLPFLDPLEGLPQAIEDMWVVLGCRELAGVYSLGMQRIGQHGFPCILWHPSPLRSGRSRQFSVVSLRGRRTRSSREFPARAHFCSSHSCVWVQCCHHGPPRDCPFWDPNPPPPTPK</sequence>
<proteinExistence type="predicted"/>